<keyword evidence="5" id="KW-0472">Membrane</keyword>
<dbReference type="AlphaFoldDB" id="A0A0B6AV70"/>
<reference evidence="6 7" key="1">
    <citation type="journal article" date="2015" name="Genome Announc.">
        <title>Complete genome sequences for 35 biothreat assay-relevant bacillus species.</title>
        <authorList>
            <person name="Johnson S.L."/>
            <person name="Daligault H.E."/>
            <person name="Davenport K.W."/>
            <person name="Jaissle J."/>
            <person name="Frey K.G."/>
            <person name="Ladner J.T."/>
            <person name="Broomall S.M."/>
            <person name="Bishop-Lilly K.A."/>
            <person name="Bruce D.C."/>
            <person name="Gibbons H.S."/>
            <person name="Coyne S.R."/>
            <person name="Lo C.C."/>
            <person name="Meincke L."/>
            <person name="Munk A.C."/>
            <person name="Koroleva G.I."/>
            <person name="Rosenzweig C.N."/>
            <person name="Palacios G.F."/>
            <person name="Redden C.L."/>
            <person name="Minogue T.D."/>
            <person name="Chain P.S."/>
        </authorList>
    </citation>
    <scope>NUCLEOTIDE SEQUENCE [LARGE SCALE GENOMIC DNA]</scope>
    <source>
        <strain evidence="7">ATCC 14581 / DSM 32 / JCM 2506 / NBRC 15308 / NCIMB 9376 / NCTC 10342 / NRRL B-14308 / VKM B-512</strain>
    </source>
</reference>
<dbReference type="InterPro" id="IPR010070">
    <property type="entry name" value="YjcZ-like"/>
</dbReference>
<protein>
    <recommendedName>
        <fullName evidence="8">YjcZ family sporulation protein</fullName>
    </recommendedName>
</protein>
<evidence type="ECO:0000313" key="6">
    <source>
        <dbReference type="EMBL" id="AJI23769.1"/>
    </source>
</evidence>
<dbReference type="Pfam" id="PF09680">
    <property type="entry name" value="YjcZ_2"/>
    <property type="match status" value="1"/>
</dbReference>
<keyword evidence="4" id="KW-1133">Transmembrane helix</keyword>
<dbReference type="EMBL" id="CP009920">
    <property type="protein sequence ID" value="AJI23769.1"/>
    <property type="molecule type" value="Genomic_DNA"/>
</dbReference>
<comment type="subcellular location">
    <subcellularLocation>
        <location evidence="1">Membrane</location>
        <topology evidence="1">Single-pass membrane protein</topology>
    </subcellularLocation>
</comment>
<gene>
    <name evidence="6" type="ORF">BG04_963</name>
</gene>
<evidence type="ECO:0008006" key="8">
    <source>
        <dbReference type="Google" id="ProtNLM"/>
    </source>
</evidence>
<name>A0A0B6AV70_PRIM2</name>
<dbReference type="GeneID" id="93644443"/>
<organism evidence="6 7">
    <name type="scientific">Priestia megaterium (strain ATCC 14581 / DSM 32 / CCUG 1817 / JCM 2506 / NBRC 15308 / NCIMB 9376 / NCTC 10342 / NRRL B-14308 / VKM B-512 / Ford 19)</name>
    <name type="common">Bacillus megaterium</name>
    <dbReference type="NCBI Taxonomy" id="1348623"/>
    <lineage>
        <taxon>Bacteria</taxon>
        <taxon>Bacillati</taxon>
        <taxon>Bacillota</taxon>
        <taxon>Bacilli</taxon>
        <taxon>Bacillales</taxon>
        <taxon>Bacillaceae</taxon>
        <taxon>Priestia</taxon>
    </lineage>
</organism>
<sequence length="61" mass="6951">MYNYDCYDPCHHGGYHHLYDTCHYSISYPIGGYHHCGTGQSFALIVVLFILLIIIGCTCFC</sequence>
<comment type="similarity">
    <text evidence="2">Belongs to the SscA family.</text>
</comment>
<dbReference type="GO" id="GO:0016020">
    <property type="term" value="C:membrane"/>
    <property type="evidence" value="ECO:0007669"/>
    <property type="project" value="UniProtKB-SubCell"/>
</dbReference>
<evidence type="ECO:0000256" key="3">
    <source>
        <dbReference type="ARBA" id="ARBA00022692"/>
    </source>
</evidence>
<evidence type="ECO:0000256" key="4">
    <source>
        <dbReference type="ARBA" id="ARBA00022989"/>
    </source>
</evidence>
<evidence type="ECO:0000313" key="7">
    <source>
        <dbReference type="Proteomes" id="UP000031829"/>
    </source>
</evidence>
<evidence type="ECO:0000256" key="2">
    <source>
        <dbReference type="ARBA" id="ARBA00010221"/>
    </source>
</evidence>
<keyword evidence="3" id="KW-0812">Transmembrane</keyword>
<proteinExistence type="inferred from homology"/>
<dbReference type="NCBIfam" id="TIGR01732">
    <property type="entry name" value="tiny_TM_bacill"/>
    <property type="match status" value="1"/>
</dbReference>
<evidence type="ECO:0000256" key="5">
    <source>
        <dbReference type="ARBA" id="ARBA00023136"/>
    </source>
</evidence>
<dbReference type="KEGG" id="bmeg:BG04_963"/>
<evidence type="ECO:0000256" key="1">
    <source>
        <dbReference type="ARBA" id="ARBA00004167"/>
    </source>
</evidence>
<dbReference type="Proteomes" id="UP000031829">
    <property type="component" value="Chromosome"/>
</dbReference>
<dbReference type="HOGENOM" id="CLU_198061_3_1_9"/>
<accession>A0A0B6AV70</accession>
<dbReference type="RefSeq" id="WP_080743129.1">
    <property type="nucleotide sequence ID" value="NZ_BCVB01000001.1"/>
</dbReference>